<dbReference type="InterPro" id="IPR035906">
    <property type="entry name" value="MetI-like_sf"/>
</dbReference>
<evidence type="ECO:0000256" key="1">
    <source>
        <dbReference type="ARBA" id="ARBA00004651"/>
    </source>
</evidence>
<evidence type="ECO:0000256" key="4">
    <source>
        <dbReference type="ARBA" id="ARBA00022475"/>
    </source>
</evidence>
<feature type="domain" description="ABC transmembrane type-1" evidence="9">
    <location>
        <begin position="81"/>
        <end position="269"/>
    </location>
</feature>
<name>A0A1I3HXS0_9GAMM</name>
<feature type="transmembrane region" description="Helical" evidence="8">
    <location>
        <begin position="119"/>
        <end position="141"/>
    </location>
</feature>
<evidence type="ECO:0000259" key="9">
    <source>
        <dbReference type="PROSITE" id="PS50928"/>
    </source>
</evidence>
<keyword evidence="11" id="KW-1185">Reference proteome</keyword>
<dbReference type="PANTHER" id="PTHR43848:SF2">
    <property type="entry name" value="PUTRESCINE TRANSPORT SYSTEM PERMEASE PROTEIN POTI"/>
    <property type="match status" value="1"/>
</dbReference>
<accession>A0A1I3HXS0</accession>
<dbReference type="EMBL" id="FORC01000001">
    <property type="protein sequence ID" value="SFI40535.1"/>
    <property type="molecule type" value="Genomic_DNA"/>
</dbReference>
<comment type="subcellular location">
    <subcellularLocation>
        <location evidence="1 8">Cell membrane</location>
        <topology evidence="1 8">Multi-pass membrane protein</topology>
    </subcellularLocation>
</comment>
<feature type="transmembrane region" description="Helical" evidence="8">
    <location>
        <begin position="253"/>
        <end position="272"/>
    </location>
</feature>
<keyword evidence="4" id="KW-1003">Cell membrane</keyword>
<feature type="transmembrane region" description="Helical" evidence="8">
    <location>
        <begin position="85"/>
        <end position="107"/>
    </location>
</feature>
<feature type="transmembrane region" description="Helical" evidence="8">
    <location>
        <begin position="194"/>
        <end position="216"/>
    </location>
</feature>
<evidence type="ECO:0000256" key="5">
    <source>
        <dbReference type="ARBA" id="ARBA00022692"/>
    </source>
</evidence>
<organism evidence="10 11">
    <name type="scientific">Phytopseudomonas argentinensis</name>
    <dbReference type="NCBI Taxonomy" id="289370"/>
    <lineage>
        <taxon>Bacteria</taxon>
        <taxon>Pseudomonadati</taxon>
        <taxon>Pseudomonadota</taxon>
        <taxon>Gammaproteobacteria</taxon>
        <taxon>Pseudomonadales</taxon>
        <taxon>Pseudomonadaceae</taxon>
        <taxon>Phytopseudomonas</taxon>
    </lineage>
</organism>
<dbReference type="Gene3D" id="1.10.3720.10">
    <property type="entry name" value="MetI-like"/>
    <property type="match status" value="1"/>
</dbReference>
<evidence type="ECO:0000256" key="8">
    <source>
        <dbReference type="RuleBase" id="RU363032"/>
    </source>
</evidence>
<comment type="similarity">
    <text evidence="2">Belongs to the binding-protein-dependent transport system permease family. CysTW subfamily.</text>
</comment>
<keyword evidence="5 8" id="KW-0812">Transmembrane</keyword>
<keyword evidence="7 8" id="KW-0472">Membrane</keyword>
<dbReference type="Pfam" id="PF00528">
    <property type="entry name" value="BPD_transp_1"/>
    <property type="match status" value="1"/>
</dbReference>
<feature type="transmembrane region" description="Helical" evidence="8">
    <location>
        <begin position="12"/>
        <end position="36"/>
    </location>
</feature>
<dbReference type="Proteomes" id="UP000183018">
    <property type="component" value="Unassembled WGS sequence"/>
</dbReference>
<dbReference type="GO" id="GO:0005886">
    <property type="term" value="C:plasma membrane"/>
    <property type="evidence" value="ECO:0007669"/>
    <property type="project" value="UniProtKB-SubCell"/>
</dbReference>
<dbReference type="RefSeq" id="WP_074881467.1">
    <property type="nucleotide sequence ID" value="NZ_FORC01000001.1"/>
</dbReference>
<evidence type="ECO:0000313" key="10">
    <source>
        <dbReference type="EMBL" id="SFI40535.1"/>
    </source>
</evidence>
<dbReference type="PROSITE" id="PS50928">
    <property type="entry name" value="ABC_TM1"/>
    <property type="match status" value="1"/>
</dbReference>
<dbReference type="GO" id="GO:0055085">
    <property type="term" value="P:transmembrane transport"/>
    <property type="evidence" value="ECO:0007669"/>
    <property type="project" value="InterPro"/>
</dbReference>
<evidence type="ECO:0000256" key="7">
    <source>
        <dbReference type="ARBA" id="ARBA00023136"/>
    </source>
</evidence>
<evidence type="ECO:0000256" key="2">
    <source>
        <dbReference type="ARBA" id="ARBA00007069"/>
    </source>
</evidence>
<evidence type="ECO:0000256" key="3">
    <source>
        <dbReference type="ARBA" id="ARBA00022448"/>
    </source>
</evidence>
<dbReference type="PANTHER" id="PTHR43848">
    <property type="entry name" value="PUTRESCINE TRANSPORT SYSTEM PERMEASE PROTEIN POTI"/>
    <property type="match status" value="1"/>
</dbReference>
<dbReference type="InterPro" id="IPR000515">
    <property type="entry name" value="MetI-like"/>
</dbReference>
<dbReference type="OrthoDB" id="9782004at2"/>
<reference evidence="11" key="1">
    <citation type="submission" date="2016-10" db="EMBL/GenBank/DDBJ databases">
        <authorList>
            <person name="Varghese N."/>
            <person name="Submissions S."/>
        </authorList>
    </citation>
    <scope>NUCLEOTIDE SEQUENCE [LARGE SCALE GENOMIC DNA]</scope>
    <source>
        <strain evidence="11">LMG 22563</strain>
    </source>
</reference>
<feature type="transmembrane region" description="Helical" evidence="8">
    <location>
        <begin position="153"/>
        <end position="173"/>
    </location>
</feature>
<feature type="transmembrane region" description="Helical" evidence="8">
    <location>
        <begin position="222"/>
        <end position="241"/>
    </location>
</feature>
<proteinExistence type="inferred from homology"/>
<evidence type="ECO:0000313" key="11">
    <source>
        <dbReference type="Proteomes" id="UP000183018"/>
    </source>
</evidence>
<protein>
    <submittedName>
        <fullName evidence="10">Spermidine/putrescine transport system permease protein</fullName>
    </submittedName>
</protein>
<dbReference type="CDD" id="cd06261">
    <property type="entry name" value="TM_PBP2"/>
    <property type="match status" value="1"/>
</dbReference>
<sequence>MNTLLANLGRRLLGGYSLAFFVFLYLPIGLIVAYSFNSNPINMMIWDGFSLDWYRSLFGLSTRLSENALYVESTDQLLAALRTSLVVALTTTAISTVIGTLTALAIARYRFRLQTFYRVLLFMPMLMPDIVLGIALLIFFVGVGMPLGKGSIIIGHCTFLISYVFLIVSARLAGMDTRLEEASADLGASPWTTFRRVTLPQILPGVVGGALLAFIISMDDLVITYFIAGVDSTTLPVFIYGMIRRGIKPEINAIATLLLIASLLIAALGLYLRNRKPATSQDDSHG</sequence>
<keyword evidence="3 8" id="KW-0813">Transport</keyword>
<dbReference type="STRING" id="289370.SAMN05216602_1256"/>
<gene>
    <name evidence="10" type="ORF">SAMN05216602_1256</name>
</gene>
<dbReference type="InterPro" id="IPR051789">
    <property type="entry name" value="Bact_Polyamine_Transport"/>
</dbReference>
<dbReference type="AlphaFoldDB" id="A0A1I3HXS0"/>
<dbReference type="SUPFAM" id="SSF161098">
    <property type="entry name" value="MetI-like"/>
    <property type="match status" value="1"/>
</dbReference>
<keyword evidence="6 8" id="KW-1133">Transmembrane helix</keyword>
<evidence type="ECO:0000256" key="6">
    <source>
        <dbReference type="ARBA" id="ARBA00022989"/>
    </source>
</evidence>